<dbReference type="InterPro" id="IPR027417">
    <property type="entry name" value="P-loop_NTPase"/>
</dbReference>
<dbReference type="InterPro" id="IPR011990">
    <property type="entry name" value="TPR-like_helical_dom_sf"/>
</dbReference>
<dbReference type="PANTHER" id="PTHR47691:SF3">
    <property type="entry name" value="HTH-TYPE TRANSCRIPTIONAL REGULATOR RV0890C-RELATED"/>
    <property type="match status" value="1"/>
</dbReference>
<dbReference type="PANTHER" id="PTHR47691">
    <property type="entry name" value="REGULATOR-RELATED"/>
    <property type="match status" value="1"/>
</dbReference>
<gene>
    <name evidence="6" type="ORF">ACFO0B_03590</name>
</gene>
<accession>A0ABV8DN54</accession>
<dbReference type="InterPro" id="IPR005158">
    <property type="entry name" value="BTAD"/>
</dbReference>
<keyword evidence="7" id="KW-1185">Reference proteome</keyword>
<dbReference type="Gene3D" id="1.10.10.10">
    <property type="entry name" value="Winged helix-like DNA-binding domain superfamily/Winged helix DNA-binding domain"/>
    <property type="match status" value="1"/>
</dbReference>
<comment type="caution">
    <text evidence="6">The sequence shown here is derived from an EMBL/GenBank/DDBJ whole genome shotgun (WGS) entry which is preliminary data.</text>
</comment>
<dbReference type="RefSeq" id="WP_378610825.1">
    <property type="nucleotide sequence ID" value="NZ_JBHSAX010000003.1"/>
</dbReference>
<dbReference type="SUPFAM" id="SSF46894">
    <property type="entry name" value="C-terminal effector domain of the bipartite response regulators"/>
    <property type="match status" value="1"/>
</dbReference>
<dbReference type="InterPro" id="IPR058852">
    <property type="entry name" value="HTH_77"/>
</dbReference>
<evidence type="ECO:0000313" key="6">
    <source>
        <dbReference type="EMBL" id="MFC3961067.1"/>
    </source>
</evidence>
<keyword evidence="2 3" id="KW-0238">DNA-binding</keyword>
<dbReference type="Proteomes" id="UP001595696">
    <property type="component" value="Unassembled WGS sequence"/>
</dbReference>
<evidence type="ECO:0000256" key="4">
    <source>
        <dbReference type="SAM" id="MobiDB-lite"/>
    </source>
</evidence>
<evidence type="ECO:0000256" key="2">
    <source>
        <dbReference type="ARBA" id="ARBA00023125"/>
    </source>
</evidence>
<sequence>MEFEVLGALRVRHAGVAVVLGSRAQRVLLTVLLVHAGTVVSTDRLIQALWGEEPPPTALRTLHSHIARLRGALHADGIERLHTRPPGYLLDAEALDAAEFARLLGAARDADPERARHLLDAALALWRGPAYAEFAELDAVRPEADRLGALRVEAVEERFEAALAADRRDGLVAALQAHVAEFPVRERPVGQLARALYRDGRQAEALAVLRALRERLDAELGVEPSAPLRALEVAVLRHDPQLVVVSVPVRGLPLPDTALIGREAELARVAAGLGEHRVLTLTGPGGVGKTTLALHAAHGSGMAAVWCEFAPLTGDAVVQAVAGAVGARRQPGIGRTESLLTFLAERELLLVLDNCEHVLDDAARLVTEIVRSCPRVTVLATSRAALGVAGEWLHPIPPLGLPDSPEDDTAPAVRLFAERARAVRPGLELDRTNLRHISEVCRRLDGLPLALELAAARVRVLNPADLAARLAARTDPLGAAGARSLRAVLDWSYALLGPAEQRLFARLSVFHGEFGADAAETVNGEPALDPLAALVDNSLVTVAESAGTTRFAMLETVREYGADLLRHRGEADAVLDLHAAWFTGLAERADAGLRGPGEAHWYAVVTADLDNLRAAHRHTVAAGDTDRALRLSAGLALAVLYRFPDEVVAWGETALTLPDAPAHPRYSAVCAAVGEALTFGGEHDRALIVAEAALAPLPPDVAARMPLLKIRAAVALYQGELDECGAATTELLALAERFGNPWYRAEALLFAGLARTYAGAPAEGLALAERNLRAATDAGNPSLRAWALYNRAEALAVLDPEAALLGYSEVVALAATVYSVFAANAAQVGLAALHLRQERIPEALEAFGAAVRGWRAMQVWHHQRTTLRALLPLLARVARTEAALLLGALERGDPGFGADAAAVAPVAAALRAELGEVAFARARAEGSVLGREAVVETALAAIRIGAGGTADPPARTGRRGPGDAASGG</sequence>
<dbReference type="Pfam" id="PF03704">
    <property type="entry name" value="BTAD"/>
    <property type="match status" value="1"/>
</dbReference>
<feature type="region of interest" description="Disordered" evidence="4">
    <location>
        <begin position="947"/>
        <end position="968"/>
    </location>
</feature>
<proteinExistence type="inferred from homology"/>
<dbReference type="InterPro" id="IPR016032">
    <property type="entry name" value="Sig_transdc_resp-reg_C-effctor"/>
</dbReference>
<dbReference type="SMART" id="SM01043">
    <property type="entry name" value="BTAD"/>
    <property type="match status" value="1"/>
</dbReference>
<dbReference type="PROSITE" id="PS51755">
    <property type="entry name" value="OMPR_PHOB"/>
    <property type="match status" value="1"/>
</dbReference>
<feature type="domain" description="OmpR/PhoB-type" evidence="5">
    <location>
        <begin position="1"/>
        <end position="92"/>
    </location>
</feature>
<reference evidence="7" key="1">
    <citation type="journal article" date="2019" name="Int. J. Syst. Evol. Microbiol.">
        <title>The Global Catalogue of Microorganisms (GCM) 10K type strain sequencing project: providing services to taxonomists for standard genome sequencing and annotation.</title>
        <authorList>
            <consortium name="The Broad Institute Genomics Platform"/>
            <consortium name="The Broad Institute Genome Sequencing Center for Infectious Disease"/>
            <person name="Wu L."/>
            <person name="Ma J."/>
        </authorList>
    </citation>
    <scope>NUCLEOTIDE SEQUENCE [LARGE SCALE GENOMIC DNA]</scope>
    <source>
        <strain evidence="7">CGMCC 4.7330</strain>
    </source>
</reference>
<protein>
    <submittedName>
        <fullName evidence="6">BTAD domain-containing putative transcriptional regulator</fullName>
    </submittedName>
</protein>
<comment type="similarity">
    <text evidence="1">Belongs to the AfsR/DnrI/RedD regulatory family.</text>
</comment>
<dbReference type="Gene3D" id="1.25.40.10">
    <property type="entry name" value="Tetratricopeptide repeat domain"/>
    <property type="match status" value="2"/>
</dbReference>
<dbReference type="CDD" id="cd15831">
    <property type="entry name" value="BTAD"/>
    <property type="match status" value="1"/>
</dbReference>
<dbReference type="EMBL" id="JBHSAX010000003">
    <property type="protein sequence ID" value="MFC3961067.1"/>
    <property type="molecule type" value="Genomic_DNA"/>
</dbReference>
<dbReference type="Gene3D" id="3.40.50.300">
    <property type="entry name" value="P-loop containing nucleotide triphosphate hydrolases"/>
    <property type="match status" value="1"/>
</dbReference>
<dbReference type="CDD" id="cd00383">
    <property type="entry name" value="trans_reg_C"/>
    <property type="match status" value="1"/>
</dbReference>
<dbReference type="InterPro" id="IPR036388">
    <property type="entry name" value="WH-like_DNA-bd_sf"/>
</dbReference>
<dbReference type="Pfam" id="PF00486">
    <property type="entry name" value="Trans_reg_C"/>
    <property type="match status" value="1"/>
</dbReference>
<evidence type="ECO:0000256" key="3">
    <source>
        <dbReference type="PROSITE-ProRule" id="PRU01091"/>
    </source>
</evidence>
<evidence type="ECO:0000259" key="5">
    <source>
        <dbReference type="PROSITE" id="PS51755"/>
    </source>
</evidence>
<organism evidence="6 7">
    <name type="scientific">Nocardia jiangsuensis</name>
    <dbReference type="NCBI Taxonomy" id="1691563"/>
    <lineage>
        <taxon>Bacteria</taxon>
        <taxon>Bacillati</taxon>
        <taxon>Actinomycetota</taxon>
        <taxon>Actinomycetes</taxon>
        <taxon>Mycobacteriales</taxon>
        <taxon>Nocardiaceae</taxon>
        <taxon>Nocardia</taxon>
    </lineage>
</organism>
<dbReference type="SUPFAM" id="SSF48452">
    <property type="entry name" value="TPR-like"/>
    <property type="match status" value="2"/>
</dbReference>
<dbReference type="InterPro" id="IPR001867">
    <property type="entry name" value="OmpR/PhoB-type_DNA-bd"/>
</dbReference>
<dbReference type="PRINTS" id="PR00364">
    <property type="entry name" value="DISEASERSIST"/>
</dbReference>
<dbReference type="Pfam" id="PF25872">
    <property type="entry name" value="HTH_77"/>
    <property type="match status" value="1"/>
</dbReference>
<dbReference type="SMART" id="SM00862">
    <property type="entry name" value="Trans_reg_C"/>
    <property type="match status" value="1"/>
</dbReference>
<evidence type="ECO:0000313" key="7">
    <source>
        <dbReference type="Proteomes" id="UP001595696"/>
    </source>
</evidence>
<name>A0ABV8DN54_9NOCA</name>
<feature type="DNA-binding region" description="OmpR/PhoB-type" evidence="3">
    <location>
        <begin position="1"/>
        <end position="92"/>
    </location>
</feature>
<dbReference type="SUPFAM" id="SSF52540">
    <property type="entry name" value="P-loop containing nucleoside triphosphate hydrolases"/>
    <property type="match status" value="1"/>
</dbReference>
<evidence type="ECO:0000256" key="1">
    <source>
        <dbReference type="ARBA" id="ARBA00005820"/>
    </source>
</evidence>